<organism evidence="1">
    <name type="scientific">Siphoviridae sp. ctLqe90</name>
    <dbReference type="NCBI Taxonomy" id="2825456"/>
    <lineage>
        <taxon>Viruses</taxon>
        <taxon>Duplodnaviria</taxon>
        <taxon>Heunggongvirae</taxon>
        <taxon>Uroviricota</taxon>
        <taxon>Caudoviricetes</taxon>
    </lineage>
</organism>
<reference evidence="1" key="1">
    <citation type="journal article" date="2021" name="Proc. Natl. Acad. Sci. U.S.A.">
        <title>A Catalog of Tens of Thousands of Viruses from Human Metagenomes Reveals Hidden Associations with Chronic Diseases.</title>
        <authorList>
            <person name="Tisza M.J."/>
            <person name="Buck C.B."/>
        </authorList>
    </citation>
    <scope>NUCLEOTIDE SEQUENCE</scope>
    <source>
        <strain evidence="1">CtLqe90</strain>
    </source>
</reference>
<sequence length="29" mass="3403">MLLQIVEHTNIVLKQLIHIGHTHIYIILV</sequence>
<protein>
    <submittedName>
        <fullName evidence="1">Uncharacterized protein</fullName>
    </submittedName>
</protein>
<evidence type="ECO:0000313" key="1">
    <source>
        <dbReference type="EMBL" id="DAE13359.1"/>
    </source>
</evidence>
<dbReference type="EMBL" id="BK015564">
    <property type="protein sequence ID" value="DAE13359.1"/>
    <property type="molecule type" value="Genomic_DNA"/>
</dbReference>
<name>A0A8S5Q203_9CAUD</name>
<accession>A0A8S5Q203</accession>
<proteinExistence type="predicted"/>